<evidence type="ECO:0000256" key="4">
    <source>
        <dbReference type="ARBA" id="ARBA00023170"/>
    </source>
</evidence>
<dbReference type="SUPFAM" id="SSF55785">
    <property type="entry name" value="PYP-like sensor domain (PAS domain)"/>
    <property type="match status" value="1"/>
</dbReference>
<reference evidence="7" key="1">
    <citation type="journal article" date="2018" name="Front. Microbiol.">
        <title>Genome-Based Analysis Reveals the Taxonomy and Diversity of the Family Idiomarinaceae.</title>
        <authorList>
            <person name="Liu Y."/>
            <person name="Lai Q."/>
            <person name="Shao Z."/>
        </authorList>
    </citation>
    <scope>NUCLEOTIDE SEQUENCE [LARGE SCALE GENOMIC DNA]</scope>
    <source>
        <strain evidence="7">BH195</strain>
    </source>
</reference>
<organism evidence="6 7">
    <name type="scientific">Pseudidiomarina halophila</name>
    <dbReference type="NCBI Taxonomy" id="1449799"/>
    <lineage>
        <taxon>Bacteria</taxon>
        <taxon>Pseudomonadati</taxon>
        <taxon>Pseudomonadota</taxon>
        <taxon>Gammaproteobacteria</taxon>
        <taxon>Alteromonadales</taxon>
        <taxon>Idiomarinaceae</taxon>
        <taxon>Pseudidiomarina</taxon>
    </lineage>
</organism>
<dbReference type="GO" id="GO:0009881">
    <property type="term" value="F:photoreceptor activity"/>
    <property type="evidence" value="ECO:0007669"/>
    <property type="project" value="UniProtKB-KW"/>
</dbReference>
<dbReference type="PRINTS" id="PR01033">
    <property type="entry name" value="PHYTOCHROME"/>
</dbReference>
<dbReference type="OrthoDB" id="9808408at2"/>
<keyword evidence="1" id="KW-0600">Photoreceptor protein</keyword>
<dbReference type="InterPro" id="IPR029016">
    <property type="entry name" value="GAF-like_dom_sf"/>
</dbReference>
<sequence length="483" mass="55917">MATSTSEFITQCEQEELHLTGAIQPHGAVFVLDHDYQVTHVSVNMAAVWRGDARSYLGRQIPPQMRGLLKQYTGERIYFAAELERENDYLDVIFSPVPGGGIVVELMPTQRERRIPSAMSRFPDAIHSHDEMRDYQQLLISYIAEVTKATRVMYYEFLGTGDGEVTAEAKHERANGSYLQLRFPASDIPQIARHLYLQNPWRAIYDTQATAVPLVSAEDLPVPDLTHAELRSVSPVHLHYLCNMKVSASVSWPIAGKNELLALIALHHDEPRAFDYSILSHISELVKDYNFALRDFRTQQRIEMHERMQHQFNYFHQQLINREDYELYWQEMSEWLMQEFACDGVMISTPRQILKAGLEIEPETREVIIEHLAQEGEMSWFSDNLLKDLPQIDLTAIAGVAVLTNVLAPDHEVEFFALRQAHMHEVMWGGRPDKPEESYDPDVPISPRRSFEKWIETRYSNSKPWDRNTRIKLMKLRLLLNEI</sequence>
<dbReference type="Pfam" id="PF00360">
    <property type="entry name" value="PHY"/>
    <property type="match status" value="1"/>
</dbReference>
<evidence type="ECO:0000256" key="1">
    <source>
        <dbReference type="ARBA" id="ARBA00022543"/>
    </source>
</evidence>
<keyword evidence="7" id="KW-1185">Reference proteome</keyword>
<dbReference type="Proteomes" id="UP000287198">
    <property type="component" value="Unassembled WGS sequence"/>
</dbReference>
<keyword evidence="2" id="KW-0716">Sensory transduction</keyword>
<dbReference type="AlphaFoldDB" id="A0A432XTM8"/>
<dbReference type="RefSeq" id="WP_126764086.1">
    <property type="nucleotide sequence ID" value="NZ_JBHLTZ010000010.1"/>
</dbReference>
<protein>
    <recommendedName>
        <fullName evidence="5">Phytochrome chromophore attachment site domain-containing protein</fullName>
    </recommendedName>
</protein>
<dbReference type="InterPro" id="IPR013515">
    <property type="entry name" value="Phytochrome_cen-reg"/>
</dbReference>
<evidence type="ECO:0000256" key="2">
    <source>
        <dbReference type="ARBA" id="ARBA00022606"/>
    </source>
</evidence>
<accession>A0A432XTM8</accession>
<dbReference type="EMBL" id="PIPW01000003">
    <property type="protein sequence ID" value="RUO51984.1"/>
    <property type="molecule type" value="Genomic_DNA"/>
</dbReference>
<name>A0A432XTM8_9GAMM</name>
<comment type="caution">
    <text evidence="6">The sequence shown here is derived from an EMBL/GenBank/DDBJ whole genome shotgun (WGS) entry which is preliminary data.</text>
</comment>
<evidence type="ECO:0000256" key="3">
    <source>
        <dbReference type="ARBA" id="ARBA00022991"/>
    </source>
</evidence>
<dbReference type="InterPro" id="IPR003018">
    <property type="entry name" value="GAF"/>
</dbReference>
<keyword evidence="3" id="KW-0157">Chromophore</keyword>
<dbReference type="Gene3D" id="3.30.450.20">
    <property type="entry name" value="PAS domain"/>
    <property type="match status" value="1"/>
</dbReference>
<dbReference type="InterPro" id="IPR016132">
    <property type="entry name" value="Phyto_chromo_attachment"/>
</dbReference>
<dbReference type="SUPFAM" id="SSF55781">
    <property type="entry name" value="GAF domain-like"/>
    <property type="match status" value="2"/>
</dbReference>
<dbReference type="Gene3D" id="3.30.450.270">
    <property type="match status" value="1"/>
</dbReference>
<dbReference type="Pfam" id="PF01590">
    <property type="entry name" value="GAF"/>
    <property type="match status" value="1"/>
</dbReference>
<dbReference type="InterPro" id="IPR035965">
    <property type="entry name" value="PAS-like_dom_sf"/>
</dbReference>
<dbReference type="Pfam" id="PF08446">
    <property type="entry name" value="PAS_2"/>
    <property type="match status" value="1"/>
</dbReference>
<feature type="domain" description="Phytochrome chromophore attachment site" evidence="5">
    <location>
        <begin position="131"/>
        <end position="288"/>
    </location>
</feature>
<dbReference type="PROSITE" id="PS50046">
    <property type="entry name" value="PHYTOCHROME_2"/>
    <property type="match status" value="1"/>
</dbReference>
<evidence type="ECO:0000259" key="5">
    <source>
        <dbReference type="PROSITE" id="PS50046"/>
    </source>
</evidence>
<dbReference type="GO" id="GO:0009584">
    <property type="term" value="P:detection of visible light"/>
    <property type="evidence" value="ECO:0007669"/>
    <property type="project" value="InterPro"/>
</dbReference>
<dbReference type="GO" id="GO:0006355">
    <property type="term" value="P:regulation of DNA-templated transcription"/>
    <property type="evidence" value="ECO:0007669"/>
    <property type="project" value="InterPro"/>
</dbReference>
<dbReference type="InterPro" id="IPR013654">
    <property type="entry name" value="PAS_2"/>
</dbReference>
<gene>
    <name evidence="6" type="ORF">CWI69_10105</name>
</gene>
<evidence type="ECO:0000313" key="7">
    <source>
        <dbReference type="Proteomes" id="UP000287198"/>
    </source>
</evidence>
<proteinExistence type="predicted"/>
<dbReference type="InterPro" id="IPR001294">
    <property type="entry name" value="Phytochrome"/>
</dbReference>
<evidence type="ECO:0000313" key="6">
    <source>
        <dbReference type="EMBL" id="RUO51984.1"/>
    </source>
</evidence>
<dbReference type="Gene3D" id="3.30.450.40">
    <property type="match status" value="1"/>
</dbReference>
<dbReference type="InterPro" id="IPR043150">
    <property type="entry name" value="Phytochrome_PHY_sf"/>
</dbReference>
<keyword evidence="4" id="KW-0675">Receptor</keyword>